<feature type="transmembrane region" description="Helical" evidence="1">
    <location>
        <begin position="238"/>
        <end position="258"/>
    </location>
</feature>
<keyword evidence="3" id="KW-1185">Reference proteome</keyword>
<dbReference type="Proteomes" id="UP000198935">
    <property type="component" value="Unassembled WGS sequence"/>
</dbReference>
<reference evidence="3" key="1">
    <citation type="submission" date="2016-10" db="EMBL/GenBank/DDBJ databases">
        <authorList>
            <person name="Varghese N."/>
            <person name="Submissions S."/>
        </authorList>
    </citation>
    <scope>NUCLEOTIDE SEQUENCE [LARGE SCALE GENOMIC DNA]</scope>
    <source>
        <strain evidence="3">SP</strain>
    </source>
</reference>
<dbReference type="AlphaFoldDB" id="A0A1H3IE35"/>
<dbReference type="STRING" id="1503961.SAMN05421736_101793"/>
<keyword evidence="1" id="KW-0812">Transmembrane</keyword>
<evidence type="ECO:0000313" key="2">
    <source>
        <dbReference type="EMBL" id="SDY25802.1"/>
    </source>
</evidence>
<dbReference type="EMBL" id="FNPI01000001">
    <property type="protein sequence ID" value="SDY25802.1"/>
    <property type="molecule type" value="Genomic_DNA"/>
</dbReference>
<proteinExistence type="predicted"/>
<keyword evidence="1" id="KW-0472">Membrane</keyword>
<protein>
    <submittedName>
        <fullName evidence="2">Uncharacterized protein</fullName>
    </submittedName>
</protein>
<gene>
    <name evidence="2" type="ORF">SAMN05421736_101793</name>
</gene>
<organism evidence="2 3">
    <name type="scientific">Evansella caseinilytica</name>
    <dbReference type="NCBI Taxonomy" id="1503961"/>
    <lineage>
        <taxon>Bacteria</taxon>
        <taxon>Bacillati</taxon>
        <taxon>Bacillota</taxon>
        <taxon>Bacilli</taxon>
        <taxon>Bacillales</taxon>
        <taxon>Bacillaceae</taxon>
        <taxon>Evansella</taxon>
    </lineage>
</organism>
<keyword evidence="1" id="KW-1133">Transmembrane helix</keyword>
<sequence length="273" mass="30583">MFIKWGKETFFKKAMLLSLTFCILLTLGTNMVHAKSEIDDELMSFVQTDGIAIFQELVSQDPEGHGYDNVKQVERTEVGEGFKIHYIDNEKLRAANNQSSISSIVKASNEWLFFIELEGKPKSILTIEQQNDGYGVISAGGNSENASKILNILKEGSDEEILLVQDQGINFFVSLENEIEYVGVTVPNGWLPSEANIMSSEKYIETLQTIENDPSISNQDGASMAMFFEESQPDKNNLNLLIITLNSIVVGLVCVFVFDRFKETIHARNFSKS</sequence>
<evidence type="ECO:0000256" key="1">
    <source>
        <dbReference type="SAM" id="Phobius"/>
    </source>
</evidence>
<name>A0A1H3IE35_9BACI</name>
<evidence type="ECO:0000313" key="3">
    <source>
        <dbReference type="Proteomes" id="UP000198935"/>
    </source>
</evidence>
<dbReference type="OrthoDB" id="2567995at2"/>
<accession>A0A1H3IE35</accession>